<feature type="domain" description="Carboxylesterase type B" evidence="3">
    <location>
        <begin position="28"/>
        <end position="510"/>
    </location>
</feature>
<dbReference type="PANTHER" id="PTHR11559">
    <property type="entry name" value="CARBOXYLESTERASE"/>
    <property type="match status" value="1"/>
</dbReference>
<evidence type="ECO:0000313" key="5">
    <source>
        <dbReference type="Proteomes" id="UP001153292"/>
    </source>
</evidence>
<dbReference type="InterPro" id="IPR050309">
    <property type="entry name" value="Type-B_Carboxylest/Lipase"/>
</dbReference>
<evidence type="ECO:0000259" key="3">
    <source>
        <dbReference type="Pfam" id="PF00135"/>
    </source>
</evidence>
<evidence type="ECO:0000256" key="2">
    <source>
        <dbReference type="SAM" id="SignalP"/>
    </source>
</evidence>
<keyword evidence="5" id="KW-1185">Reference proteome</keyword>
<name>A0ABN8L3G4_CHISP</name>
<keyword evidence="2" id="KW-0732">Signal</keyword>
<evidence type="ECO:0000313" key="4">
    <source>
        <dbReference type="EMBL" id="CAH2984794.1"/>
    </source>
</evidence>
<dbReference type="InterPro" id="IPR029058">
    <property type="entry name" value="AB_hydrolase_fold"/>
</dbReference>
<dbReference type="Proteomes" id="UP001153292">
    <property type="component" value="Chromosome 19"/>
</dbReference>
<keyword evidence="1" id="KW-0325">Glycoprotein</keyword>
<dbReference type="Pfam" id="PF00135">
    <property type="entry name" value="COesterase"/>
    <property type="match status" value="1"/>
</dbReference>
<feature type="chain" id="PRO_5046496015" description="Carboxylesterase type B domain-containing protein" evidence="2">
    <location>
        <begin position="22"/>
        <end position="551"/>
    </location>
</feature>
<sequence length="551" mass="61895">MMRTFVIYSMLLCVLVHKSECVFGTFTRVVETSYGKVRGRRSVSGQNLFYGIPYATSERFQPPKEPASWNGIFDAVRRFGSCSQTVSLLRLGSEDCLSLDLYVPERAKPGDKIPVLVFLHGGAYYYGSKLHYDPEFLVTKNVITAIINYRVGALGFLCLNGIANLGLKDQVAALKWIKKNIAAFGGDPDNVTMSGQSAGASAAAMHMLSESSKGLFHKLLLMSGSPLTPWAFNTEPQTPAFQDARKLTRASSEKEVHDFFAYASVDEVLTVASDTSLNPRYFKYSPCVDSNSSEPFFKDTPFNLIKSGRFNKVPILTGVTSVEGLLFYGLNSEKTLQELDEQFVERLPFVFSWCSEKDKREIANEMRSQYFGSEPIRRAQYRRIIDFYSDWIAYSTSQAFVDLMVKSSDQPVYSYLFHYEGDRNFAKSLLGQGLEVEGASHSDDIFYVFKPAGLSLILSSRDRLFIDRLTTMITNFMKYGNPTPKKSHLLPVIWPPANSSMTMRLDEHLSIIKAEPSTHQQFYLNLLCTYGQPGYVPCESARKCNNSSDSS</sequence>
<dbReference type="InterPro" id="IPR002018">
    <property type="entry name" value="CarbesteraseB"/>
</dbReference>
<organism evidence="4 5">
    <name type="scientific">Chilo suppressalis</name>
    <name type="common">Asiatic rice borer moth</name>
    <dbReference type="NCBI Taxonomy" id="168631"/>
    <lineage>
        <taxon>Eukaryota</taxon>
        <taxon>Metazoa</taxon>
        <taxon>Ecdysozoa</taxon>
        <taxon>Arthropoda</taxon>
        <taxon>Hexapoda</taxon>
        <taxon>Insecta</taxon>
        <taxon>Pterygota</taxon>
        <taxon>Neoptera</taxon>
        <taxon>Endopterygota</taxon>
        <taxon>Lepidoptera</taxon>
        <taxon>Glossata</taxon>
        <taxon>Ditrysia</taxon>
        <taxon>Pyraloidea</taxon>
        <taxon>Crambidae</taxon>
        <taxon>Crambinae</taxon>
        <taxon>Chilo</taxon>
    </lineage>
</organism>
<dbReference type="SUPFAM" id="SSF53474">
    <property type="entry name" value="alpha/beta-Hydrolases"/>
    <property type="match status" value="1"/>
</dbReference>
<dbReference type="EMBL" id="OU963912">
    <property type="protein sequence ID" value="CAH2984794.1"/>
    <property type="molecule type" value="Genomic_DNA"/>
</dbReference>
<evidence type="ECO:0000256" key="1">
    <source>
        <dbReference type="ARBA" id="ARBA00023180"/>
    </source>
</evidence>
<accession>A0ABN8L3G4</accession>
<gene>
    <name evidence="4" type="ORF">CHILSU_LOCUS4713</name>
</gene>
<reference evidence="4" key="1">
    <citation type="submission" date="2021-12" db="EMBL/GenBank/DDBJ databases">
        <authorList>
            <person name="King R."/>
        </authorList>
    </citation>
    <scope>NUCLEOTIDE SEQUENCE</scope>
</reference>
<proteinExistence type="predicted"/>
<protein>
    <recommendedName>
        <fullName evidence="3">Carboxylesterase type B domain-containing protein</fullName>
    </recommendedName>
</protein>
<dbReference type="Gene3D" id="3.40.50.1820">
    <property type="entry name" value="alpha/beta hydrolase"/>
    <property type="match status" value="1"/>
</dbReference>
<feature type="signal peptide" evidence="2">
    <location>
        <begin position="1"/>
        <end position="21"/>
    </location>
</feature>